<proteinExistence type="predicted"/>
<dbReference type="Proteomes" id="UP000067711">
    <property type="component" value="Chromosome 1"/>
</dbReference>
<evidence type="ECO:0000313" key="2">
    <source>
        <dbReference type="Proteomes" id="UP000067711"/>
    </source>
</evidence>
<reference evidence="1 2" key="1">
    <citation type="submission" date="2015-12" db="EMBL/GenBank/DDBJ databases">
        <title>Diversity of Burkholderia near neighbor genomes.</title>
        <authorList>
            <person name="Sahl J."/>
            <person name="Wagner D."/>
            <person name="Keim P."/>
        </authorList>
    </citation>
    <scope>NUCLEOTIDE SEQUENCE [LARGE SCALE GENOMIC DNA]</scope>
    <source>
        <strain evidence="1 2">BDU8</strain>
    </source>
</reference>
<gene>
    <name evidence="1" type="ORF">WS71_19430</name>
</gene>
<dbReference type="EMBL" id="CP013389">
    <property type="protein sequence ID" value="AOJ09508.1"/>
    <property type="molecule type" value="Genomic_DNA"/>
</dbReference>
<protein>
    <submittedName>
        <fullName evidence="1">Uncharacterized protein</fullName>
    </submittedName>
</protein>
<name>A0A1B4G0T5_9BURK</name>
<dbReference type="AlphaFoldDB" id="A0A1B4G0T5"/>
<organism evidence="1 2">
    <name type="scientific">Burkholderia mayonis</name>
    <dbReference type="NCBI Taxonomy" id="1385591"/>
    <lineage>
        <taxon>Bacteria</taxon>
        <taxon>Pseudomonadati</taxon>
        <taxon>Pseudomonadota</taxon>
        <taxon>Betaproteobacteria</taxon>
        <taxon>Burkholderiales</taxon>
        <taxon>Burkholderiaceae</taxon>
        <taxon>Burkholderia</taxon>
        <taxon>pseudomallei group</taxon>
    </lineage>
</organism>
<accession>A0A1B4G0T5</accession>
<sequence>MKQMARARFLQFASRCRMPAGGRWPVGYFVAMQRARERFLARQNRWGASSAAQAGTLAHAWK</sequence>
<evidence type="ECO:0000313" key="1">
    <source>
        <dbReference type="EMBL" id="AOJ09508.1"/>
    </source>
</evidence>